<dbReference type="EMBL" id="FOMS01000012">
    <property type="protein sequence ID" value="SFE62667.1"/>
    <property type="molecule type" value="Genomic_DNA"/>
</dbReference>
<dbReference type="InterPro" id="IPR023846">
    <property type="entry name" value="CHP04042_MSMEG0570"/>
</dbReference>
<accession>A0A1I2C2W5</accession>
<gene>
    <name evidence="1" type="ORF">SAMN04515678_11296</name>
</gene>
<keyword evidence="2" id="KW-1185">Reference proteome</keyword>
<dbReference type="NCBIfam" id="TIGR04042">
    <property type="entry name" value="MSMEG_0570_fam"/>
    <property type="match status" value="1"/>
</dbReference>
<evidence type="ECO:0000313" key="1">
    <source>
        <dbReference type="EMBL" id="SFE62667.1"/>
    </source>
</evidence>
<reference evidence="1 2" key="1">
    <citation type="submission" date="2016-10" db="EMBL/GenBank/DDBJ databases">
        <authorList>
            <person name="Varghese N."/>
            <person name="Submissions S."/>
        </authorList>
    </citation>
    <scope>NUCLEOTIDE SEQUENCE [LARGE SCALE GENOMIC DNA]</scope>
    <source>
        <strain evidence="2">YIM D21,KCTC 23444,ACCC 10710</strain>
    </source>
</reference>
<proteinExistence type="predicted"/>
<name>A0A1I2C2W5_9RHOB</name>
<dbReference type="OrthoDB" id="195104at2"/>
<protein>
    <submittedName>
        <fullName evidence="1">MSMEG_0570 family protein</fullName>
    </submittedName>
</protein>
<evidence type="ECO:0000313" key="2">
    <source>
        <dbReference type="Proteomes" id="UP000325289"/>
    </source>
</evidence>
<dbReference type="Proteomes" id="UP000325289">
    <property type="component" value="Unassembled WGS sequence"/>
</dbReference>
<dbReference type="AlphaFoldDB" id="A0A1I2C2W5"/>
<dbReference type="RefSeq" id="WP_149757448.1">
    <property type="nucleotide sequence ID" value="NZ_FOMS01000012.1"/>
</dbReference>
<sequence length="99" mass="11125">MPETYWTVRWPDGAEEALYSPSSVVAELFEPGRSYPAPEFRRRARTALERASERVRQSYGFACSAAMEELGRIETRLDRLDDPGAEILCLTLSTGGPRT</sequence>
<organism evidence="1 2">
    <name type="scientific">Roseivivax sediminis</name>
    <dbReference type="NCBI Taxonomy" id="936889"/>
    <lineage>
        <taxon>Bacteria</taxon>
        <taxon>Pseudomonadati</taxon>
        <taxon>Pseudomonadota</taxon>
        <taxon>Alphaproteobacteria</taxon>
        <taxon>Rhodobacterales</taxon>
        <taxon>Roseobacteraceae</taxon>
        <taxon>Roseivivax</taxon>
    </lineage>
</organism>